<keyword evidence="3" id="KW-0732">Signal</keyword>
<dbReference type="OrthoDB" id="5426678at2759"/>
<dbReference type="EMBL" id="KL648513">
    <property type="protein sequence ID" value="KEY69747.1"/>
    <property type="molecule type" value="Genomic_DNA"/>
</dbReference>
<dbReference type="AlphaFoldDB" id="A0A084AWR8"/>
<feature type="region of interest" description="Disordered" evidence="1">
    <location>
        <begin position="315"/>
        <end position="370"/>
    </location>
</feature>
<dbReference type="HOGENOM" id="CLU_031222_2_0_1"/>
<feature type="transmembrane region" description="Helical" evidence="2">
    <location>
        <begin position="232"/>
        <end position="255"/>
    </location>
</feature>
<organism evidence="4 5">
    <name type="scientific">Stachybotrys chartarum (strain CBS 109288 / IBT 7711)</name>
    <name type="common">Toxic black mold</name>
    <name type="synonym">Stilbospora chartarum</name>
    <dbReference type="NCBI Taxonomy" id="1280523"/>
    <lineage>
        <taxon>Eukaryota</taxon>
        <taxon>Fungi</taxon>
        <taxon>Dikarya</taxon>
        <taxon>Ascomycota</taxon>
        <taxon>Pezizomycotina</taxon>
        <taxon>Sordariomycetes</taxon>
        <taxon>Hypocreomycetidae</taxon>
        <taxon>Hypocreales</taxon>
        <taxon>Stachybotryaceae</taxon>
        <taxon>Stachybotrys</taxon>
    </lineage>
</organism>
<evidence type="ECO:0000256" key="2">
    <source>
        <dbReference type="SAM" id="Phobius"/>
    </source>
</evidence>
<evidence type="ECO:0000256" key="3">
    <source>
        <dbReference type="SAM" id="SignalP"/>
    </source>
</evidence>
<keyword evidence="2" id="KW-0472">Membrane</keyword>
<proteinExistence type="predicted"/>
<sequence>MVADRRAVVVLGLALLRLVAALQVAPNSPCASFCADFSNLDMSNPNSSTTTPNDISCNDDDYSSPEGMKFQRCLTCLENSEFTQDEESDQEWYLYNLRYSFNYCIFGYPNATDVGTSPCITSEACGPLEDALRDGILDPDGADPYAYCEGHGGSSLGDSFSRCLSCVHAGGTHAFLSNFLVALEAGCRQQPADGVVIGLNDTVFTLTSIEIVDPNYIPEAAAGAGSSLSTGIIVGIAIGAVVFLFLAVGCAYMQIRKRRNRAAARRRSNEGPLASPMSFRCRTRLTPLDAEFPADAHREASEKLYAYPGAALSSNPITGHTQQRPSSAKLSNITTTIPQPPPALYSPQRASPDDYTTPTSTTSTRSNAPLLQHRPYVPSDYAESPPLNSIPVFASGLAVPSPRVNSPANGRFGSFTERMDMSPVSPWDGSGGYGRDITSGRKSPGGLGTPIEMPIQRSFPPPPRK</sequence>
<accession>A0A084AWR8</accession>
<feature type="signal peptide" evidence="3">
    <location>
        <begin position="1"/>
        <end position="21"/>
    </location>
</feature>
<evidence type="ECO:0008006" key="6">
    <source>
        <dbReference type="Google" id="ProtNLM"/>
    </source>
</evidence>
<feature type="compositionally biased region" description="Polar residues" evidence="1">
    <location>
        <begin position="315"/>
        <end position="337"/>
    </location>
</feature>
<evidence type="ECO:0000313" key="4">
    <source>
        <dbReference type="EMBL" id="KEY69747.1"/>
    </source>
</evidence>
<protein>
    <recommendedName>
        <fullName evidence="6">LPXTG-domain-containing protein</fullName>
    </recommendedName>
</protein>
<feature type="compositionally biased region" description="Low complexity" evidence="1">
    <location>
        <begin position="356"/>
        <end position="366"/>
    </location>
</feature>
<feature type="chain" id="PRO_5001771428" description="LPXTG-domain-containing protein" evidence="3">
    <location>
        <begin position="22"/>
        <end position="465"/>
    </location>
</feature>
<gene>
    <name evidence="4" type="ORF">S7711_03728</name>
</gene>
<reference evidence="4 5" key="1">
    <citation type="journal article" date="2014" name="BMC Genomics">
        <title>Comparative genome sequencing reveals chemotype-specific gene clusters in the toxigenic black mold Stachybotrys.</title>
        <authorList>
            <person name="Semeiks J."/>
            <person name="Borek D."/>
            <person name="Otwinowski Z."/>
            <person name="Grishin N.V."/>
        </authorList>
    </citation>
    <scope>NUCLEOTIDE SEQUENCE [LARGE SCALE GENOMIC DNA]</scope>
    <source>
        <strain evidence="5">CBS 109288 / IBT 7711</strain>
    </source>
</reference>
<keyword evidence="5" id="KW-1185">Reference proteome</keyword>
<name>A0A084AWR8_STACB</name>
<keyword evidence="2" id="KW-1133">Transmembrane helix</keyword>
<evidence type="ECO:0000256" key="1">
    <source>
        <dbReference type="SAM" id="MobiDB-lite"/>
    </source>
</evidence>
<dbReference type="Proteomes" id="UP000028045">
    <property type="component" value="Unassembled WGS sequence"/>
</dbReference>
<evidence type="ECO:0000313" key="5">
    <source>
        <dbReference type="Proteomes" id="UP000028045"/>
    </source>
</evidence>
<keyword evidence="2" id="KW-0812">Transmembrane</keyword>
<feature type="region of interest" description="Disordered" evidence="1">
    <location>
        <begin position="414"/>
        <end position="465"/>
    </location>
</feature>